<gene>
    <name evidence="1" type="ORF">KUCAC02_009902</name>
</gene>
<organism evidence="1 2">
    <name type="scientific">Chaenocephalus aceratus</name>
    <name type="common">Blackfin icefish</name>
    <name type="synonym">Chaenichthys aceratus</name>
    <dbReference type="NCBI Taxonomy" id="36190"/>
    <lineage>
        <taxon>Eukaryota</taxon>
        <taxon>Metazoa</taxon>
        <taxon>Chordata</taxon>
        <taxon>Craniata</taxon>
        <taxon>Vertebrata</taxon>
        <taxon>Euteleostomi</taxon>
        <taxon>Actinopterygii</taxon>
        <taxon>Neopterygii</taxon>
        <taxon>Teleostei</taxon>
        <taxon>Neoteleostei</taxon>
        <taxon>Acanthomorphata</taxon>
        <taxon>Eupercaria</taxon>
        <taxon>Perciformes</taxon>
        <taxon>Notothenioidei</taxon>
        <taxon>Channichthyidae</taxon>
        <taxon>Chaenocephalus</taxon>
    </lineage>
</organism>
<keyword evidence="2" id="KW-1185">Reference proteome</keyword>
<dbReference type="EMBL" id="CM043805">
    <property type="protein sequence ID" value="KAI4805277.1"/>
    <property type="molecule type" value="Genomic_DNA"/>
</dbReference>
<accession>A0ACB9VYL9</accession>
<dbReference type="Proteomes" id="UP001057452">
    <property type="component" value="Chromosome 21"/>
</dbReference>
<proteinExistence type="predicted"/>
<evidence type="ECO:0000313" key="2">
    <source>
        <dbReference type="Proteomes" id="UP001057452"/>
    </source>
</evidence>
<comment type="caution">
    <text evidence="1">The sequence shown here is derived from an EMBL/GenBank/DDBJ whole genome shotgun (WGS) entry which is preliminary data.</text>
</comment>
<protein>
    <submittedName>
        <fullName evidence="1">Uncharacterized protein</fullName>
    </submittedName>
</protein>
<sequence length="103" mass="11081">MQQPPTPTSRLEEDQRRLRAARAGRASPEPHCSSCIGDHCRGACSTNNNNIQHAGPGSKRDPPHHSTRTWTGARTQSHAAAWESRGGGVCGWLELSGFISLPA</sequence>
<name>A0ACB9VYL9_CHAAC</name>
<reference evidence="1" key="1">
    <citation type="submission" date="2022-05" db="EMBL/GenBank/DDBJ databases">
        <title>Chromosome-level genome of Chaenocephalus aceratus.</title>
        <authorList>
            <person name="Park H."/>
        </authorList>
    </citation>
    <scope>NUCLEOTIDE SEQUENCE</scope>
    <source>
        <strain evidence="1">KU_202001</strain>
    </source>
</reference>
<evidence type="ECO:0000313" key="1">
    <source>
        <dbReference type="EMBL" id="KAI4805277.1"/>
    </source>
</evidence>